<evidence type="ECO:0000256" key="3">
    <source>
        <dbReference type="ARBA" id="ARBA00023125"/>
    </source>
</evidence>
<evidence type="ECO:0000256" key="2">
    <source>
        <dbReference type="ARBA" id="ARBA00023015"/>
    </source>
</evidence>
<dbReference type="SUPFAM" id="SSF46785">
    <property type="entry name" value="Winged helix' DNA-binding domain"/>
    <property type="match status" value="1"/>
</dbReference>
<dbReference type="Pfam" id="PF03466">
    <property type="entry name" value="LysR_substrate"/>
    <property type="match status" value="1"/>
</dbReference>
<dbReference type="PANTHER" id="PTHR30126:SF39">
    <property type="entry name" value="HTH-TYPE TRANSCRIPTIONAL REGULATOR CYSL"/>
    <property type="match status" value="1"/>
</dbReference>
<dbReference type="PANTHER" id="PTHR30126">
    <property type="entry name" value="HTH-TYPE TRANSCRIPTIONAL REGULATOR"/>
    <property type="match status" value="1"/>
</dbReference>
<organism evidence="6 7">
    <name type="scientific">Corynebacterium hadale</name>
    <dbReference type="NCBI Taxonomy" id="2026255"/>
    <lineage>
        <taxon>Bacteria</taxon>
        <taxon>Bacillati</taxon>
        <taxon>Actinomycetota</taxon>
        <taxon>Actinomycetes</taxon>
        <taxon>Mycobacteriales</taxon>
        <taxon>Corynebacteriaceae</taxon>
        <taxon>Corynebacterium</taxon>
    </lineage>
</organism>
<evidence type="ECO:0000313" key="7">
    <source>
        <dbReference type="Proteomes" id="UP000215771"/>
    </source>
</evidence>
<dbReference type="AlphaFoldDB" id="A0A269PBP3"/>
<dbReference type="InterPro" id="IPR036388">
    <property type="entry name" value="WH-like_DNA-bd_sf"/>
</dbReference>
<evidence type="ECO:0000256" key="1">
    <source>
        <dbReference type="ARBA" id="ARBA00009437"/>
    </source>
</evidence>
<keyword evidence="3" id="KW-0238">DNA-binding</keyword>
<dbReference type="PROSITE" id="PS50931">
    <property type="entry name" value="HTH_LYSR"/>
    <property type="match status" value="1"/>
</dbReference>
<protein>
    <submittedName>
        <fullName evidence="6">Transcriptional regulator</fullName>
    </submittedName>
</protein>
<dbReference type="InterPro" id="IPR000847">
    <property type="entry name" value="LysR_HTH_N"/>
</dbReference>
<dbReference type="RefSeq" id="WP_095278699.1">
    <property type="nucleotide sequence ID" value="NZ_CP047655.1"/>
</dbReference>
<dbReference type="SUPFAM" id="SSF53850">
    <property type="entry name" value="Periplasmic binding protein-like II"/>
    <property type="match status" value="1"/>
</dbReference>
<name>A0A269PBP3_9CORY</name>
<evidence type="ECO:0000256" key="4">
    <source>
        <dbReference type="ARBA" id="ARBA00023163"/>
    </source>
</evidence>
<dbReference type="GO" id="GO:0003700">
    <property type="term" value="F:DNA-binding transcription factor activity"/>
    <property type="evidence" value="ECO:0007669"/>
    <property type="project" value="InterPro"/>
</dbReference>
<reference evidence="6 7" key="1">
    <citation type="submission" date="2017-08" db="EMBL/GenBank/DDBJ databases">
        <authorList>
            <person name="de Groot N.N."/>
        </authorList>
    </citation>
    <scope>NUCLEOTIDE SEQUENCE [LARGE SCALE GENOMIC DNA]</scope>
    <source>
        <strain evidence="6 7">NBT06-6</strain>
    </source>
</reference>
<feature type="domain" description="HTH lysR-type" evidence="5">
    <location>
        <begin position="52"/>
        <end position="102"/>
    </location>
</feature>
<dbReference type="GO" id="GO:0000976">
    <property type="term" value="F:transcription cis-regulatory region binding"/>
    <property type="evidence" value="ECO:0007669"/>
    <property type="project" value="TreeGrafter"/>
</dbReference>
<dbReference type="Gene3D" id="1.10.10.10">
    <property type="entry name" value="Winged helix-like DNA-binding domain superfamily/Winged helix DNA-binding domain"/>
    <property type="match status" value="1"/>
</dbReference>
<dbReference type="Proteomes" id="UP000215771">
    <property type="component" value="Unassembled WGS sequence"/>
</dbReference>
<evidence type="ECO:0000259" key="5">
    <source>
        <dbReference type="PROSITE" id="PS50931"/>
    </source>
</evidence>
<sequence>MRLRLSFTAELREGVHSGRGYNENMYPSRIGSSDDFLPVRRGFVPDAQTVDAVLAVARYGGMNQAAIHLNVSQQSVSNRIANFERHLNQRIFWRGAAGSFTTEVGSQVVRVLEVLEGALNDCARGLERAIGEGVTEEIKLVVSHTVAEVDYPRWAAAFQRAHPKTFLRMRQLNSREAQRHVVQGLADLAIVEGNWVSHELHQRVAGHDELVVVVPSGHYWARADSRSGSGAPTVSEPLKAVAAVSKEELQTTPLVLREQGSGTREVVEDILGSLAPPAGEFGSLGAQRAAIGALGAPGVIARRAVESQLATGEYIEVPVAGIKFDRPLRVVWSSQNRLPEPAHRFLRFLADYADGDEVETKRG</sequence>
<proteinExistence type="inferred from homology"/>
<dbReference type="InterPro" id="IPR036390">
    <property type="entry name" value="WH_DNA-bd_sf"/>
</dbReference>
<keyword evidence="4" id="KW-0804">Transcription</keyword>
<keyword evidence="2" id="KW-0805">Transcription regulation</keyword>
<accession>A0A269PBP3</accession>
<evidence type="ECO:0000313" key="6">
    <source>
        <dbReference type="EMBL" id="PAJ68779.1"/>
    </source>
</evidence>
<dbReference type="EMBL" id="NQMQ01000022">
    <property type="protein sequence ID" value="PAJ68779.1"/>
    <property type="molecule type" value="Genomic_DNA"/>
</dbReference>
<dbReference type="Gene3D" id="3.40.190.290">
    <property type="match status" value="1"/>
</dbReference>
<gene>
    <name evidence="6" type="ORF">CIG21_10015</name>
</gene>
<comment type="caution">
    <text evidence="6">The sequence shown here is derived from an EMBL/GenBank/DDBJ whole genome shotgun (WGS) entry which is preliminary data.</text>
</comment>
<dbReference type="Pfam" id="PF00126">
    <property type="entry name" value="HTH_1"/>
    <property type="match status" value="1"/>
</dbReference>
<comment type="similarity">
    <text evidence="1">Belongs to the LysR transcriptional regulatory family.</text>
</comment>
<dbReference type="InterPro" id="IPR005119">
    <property type="entry name" value="LysR_subst-bd"/>
</dbReference>